<proteinExistence type="predicted"/>
<protein>
    <submittedName>
        <fullName evidence="1">Uncharacterized protein</fullName>
    </submittedName>
</protein>
<comment type="caution">
    <text evidence="1">The sequence shown here is derived from an EMBL/GenBank/DDBJ whole genome shotgun (WGS) entry which is preliminary data.</text>
</comment>
<dbReference type="EMBL" id="AZMM01007849">
    <property type="protein sequence ID" value="ETJ37976.1"/>
    <property type="molecule type" value="Genomic_DNA"/>
</dbReference>
<sequence length="43" mass="5046">MTQEINCNFKSHIPRIMTVPGILLIHENKLEFKAYSQNNNPFN</sequence>
<evidence type="ECO:0000313" key="1">
    <source>
        <dbReference type="EMBL" id="ETJ37976.1"/>
    </source>
</evidence>
<organism evidence="1">
    <name type="scientific">human gut metagenome</name>
    <dbReference type="NCBI Taxonomy" id="408170"/>
    <lineage>
        <taxon>unclassified sequences</taxon>
        <taxon>metagenomes</taxon>
        <taxon>organismal metagenomes</taxon>
    </lineage>
</organism>
<name>W1Y6G0_9ZZZZ</name>
<dbReference type="AlphaFoldDB" id="W1Y6G0"/>
<accession>W1Y6G0</accession>
<reference evidence="1" key="1">
    <citation type="submission" date="2013-12" db="EMBL/GenBank/DDBJ databases">
        <title>A Varibaculum cambriense genome reconstructed from a premature infant gut community with otherwise low bacterial novelty that shifts toward anaerobic metabolism during the third week of life.</title>
        <authorList>
            <person name="Brown C.T."/>
            <person name="Sharon I."/>
            <person name="Thomas B.C."/>
            <person name="Castelle C.J."/>
            <person name="Morowitz M.J."/>
            <person name="Banfield J.F."/>
        </authorList>
    </citation>
    <scope>NUCLEOTIDE SEQUENCE</scope>
</reference>
<gene>
    <name evidence="1" type="ORF">Q604_UNBC07849G0001</name>
</gene>
<feature type="non-terminal residue" evidence="1">
    <location>
        <position position="43"/>
    </location>
</feature>